<dbReference type="EMBL" id="JDVG02000369">
    <property type="protein sequence ID" value="KFB72571.1"/>
    <property type="molecule type" value="Genomic_DNA"/>
</dbReference>
<keyword evidence="1" id="KW-0547">Nucleotide-binding</keyword>
<dbReference type="Proteomes" id="UP000020077">
    <property type="component" value="Unassembled WGS sequence"/>
</dbReference>
<organism evidence="5 6">
    <name type="scientific">Candidatus Accumulibacter phosphatis</name>
    <dbReference type="NCBI Taxonomy" id="327160"/>
    <lineage>
        <taxon>Bacteria</taxon>
        <taxon>Pseudomonadati</taxon>
        <taxon>Pseudomonadota</taxon>
        <taxon>Betaproteobacteria</taxon>
        <taxon>Candidatus Accumulibacter</taxon>
    </lineage>
</organism>
<dbReference type="GO" id="GO:0005524">
    <property type="term" value="F:ATP binding"/>
    <property type="evidence" value="ECO:0007669"/>
    <property type="project" value="UniProtKB-KW"/>
</dbReference>
<keyword evidence="2 5" id="KW-0067">ATP-binding</keyword>
<reference evidence="5 6" key="1">
    <citation type="submission" date="2014-02" db="EMBL/GenBank/DDBJ databases">
        <title>Expanding our view of genomic diversity in Candidatus Accumulibacter clades.</title>
        <authorList>
            <person name="Skennerton C.T."/>
            <person name="Barr J.J."/>
            <person name="Slater F.R."/>
            <person name="Bond P.L."/>
            <person name="Tyson G.W."/>
        </authorList>
    </citation>
    <scope>NUCLEOTIDE SEQUENCE [LARGE SCALE GENOMIC DNA]</scope>
    <source>
        <strain evidence="6">BA-91</strain>
    </source>
</reference>
<evidence type="ECO:0000256" key="3">
    <source>
        <dbReference type="SAM" id="Coils"/>
    </source>
</evidence>
<dbReference type="InterPro" id="IPR027417">
    <property type="entry name" value="P-loop_NTPase"/>
</dbReference>
<dbReference type="PROSITE" id="PS00211">
    <property type="entry name" value="ABC_TRANSPORTER_1"/>
    <property type="match status" value="1"/>
</dbReference>
<dbReference type="AlphaFoldDB" id="A0A080LVE2"/>
<accession>A0A080LVE2</accession>
<dbReference type="GO" id="GO:0015421">
    <property type="term" value="F:ABC-type oligopeptide transporter activity"/>
    <property type="evidence" value="ECO:0007669"/>
    <property type="project" value="TreeGrafter"/>
</dbReference>
<dbReference type="PANTHER" id="PTHR43394:SF1">
    <property type="entry name" value="ATP-BINDING CASSETTE SUB-FAMILY B MEMBER 10, MITOCHONDRIAL"/>
    <property type="match status" value="1"/>
</dbReference>
<keyword evidence="5" id="KW-0378">Hydrolase</keyword>
<protein>
    <submittedName>
        <fullName evidence="5">Putative multidrug export ATP-binding/permease protein</fullName>
        <ecNumber evidence="5">3.6.3.-</ecNumber>
    </submittedName>
</protein>
<keyword evidence="3" id="KW-0175">Coiled coil</keyword>
<evidence type="ECO:0000256" key="1">
    <source>
        <dbReference type="ARBA" id="ARBA00022741"/>
    </source>
</evidence>
<dbReference type="EC" id="3.6.3.-" evidence="5"/>
<dbReference type="InterPro" id="IPR017871">
    <property type="entry name" value="ABC_transporter-like_CS"/>
</dbReference>
<dbReference type="GO" id="GO:0016887">
    <property type="term" value="F:ATP hydrolysis activity"/>
    <property type="evidence" value="ECO:0007669"/>
    <property type="project" value="InterPro"/>
</dbReference>
<evidence type="ECO:0000313" key="6">
    <source>
        <dbReference type="Proteomes" id="UP000020077"/>
    </source>
</evidence>
<dbReference type="PANTHER" id="PTHR43394">
    <property type="entry name" value="ATP-DEPENDENT PERMEASE MDL1, MITOCHONDRIAL"/>
    <property type="match status" value="1"/>
</dbReference>
<dbReference type="Pfam" id="PF00005">
    <property type="entry name" value="ABC_tran"/>
    <property type="match status" value="1"/>
</dbReference>
<dbReference type="InterPro" id="IPR003439">
    <property type="entry name" value="ABC_transporter-like_ATP-bd"/>
</dbReference>
<gene>
    <name evidence="5" type="ORF">AW09_002235</name>
</gene>
<dbReference type="GO" id="GO:0090374">
    <property type="term" value="P:oligopeptide export from mitochondrion"/>
    <property type="evidence" value="ECO:0007669"/>
    <property type="project" value="TreeGrafter"/>
</dbReference>
<dbReference type="Gene3D" id="3.40.50.300">
    <property type="entry name" value="P-loop containing nucleotide triphosphate hydrolases"/>
    <property type="match status" value="1"/>
</dbReference>
<name>A0A080LVE2_9PROT</name>
<evidence type="ECO:0000259" key="4">
    <source>
        <dbReference type="Pfam" id="PF00005"/>
    </source>
</evidence>
<proteinExistence type="predicted"/>
<evidence type="ECO:0000256" key="2">
    <source>
        <dbReference type="ARBA" id="ARBA00022840"/>
    </source>
</evidence>
<comment type="caution">
    <text evidence="5">The sequence shown here is derived from an EMBL/GenBank/DDBJ whole genome shotgun (WGS) entry which is preliminary data.</text>
</comment>
<dbReference type="SUPFAM" id="SSF52540">
    <property type="entry name" value="P-loop containing nucleoside triphosphate hydrolases"/>
    <property type="match status" value="1"/>
</dbReference>
<feature type="domain" description="ABC transporter" evidence="4">
    <location>
        <begin position="11"/>
        <end position="87"/>
    </location>
</feature>
<evidence type="ECO:0000313" key="5">
    <source>
        <dbReference type="EMBL" id="KFB72571.1"/>
    </source>
</evidence>
<sequence length="181" mass="20249">MLQEPFLFFGTIAENIAYGKPAATRAEIVAAARAAHAHEFILRLPHGYDSLVGERGQALSGGERQRISIARALLIDPRILILDEATSSVDTTTEKEIQKALDNLVRGRTTIAIAHRLSTLRDANRLVVLDRGSVVEVGSHDQLMACEGHYYRLYQAQARNVDTEDELRRMELAAKREEERE</sequence>
<feature type="coiled-coil region" evidence="3">
    <location>
        <begin position="153"/>
        <end position="180"/>
    </location>
</feature>
<dbReference type="InterPro" id="IPR039421">
    <property type="entry name" value="Type_1_exporter"/>
</dbReference>